<protein>
    <submittedName>
        <fullName evidence="3">Hpt domain-containing protein</fullName>
    </submittedName>
</protein>
<evidence type="ECO:0000259" key="2">
    <source>
        <dbReference type="PROSITE" id="PS50894"/>
    </source>
</evidence>
<dbReference type="InterPro" id="IPR008207">
    <property type="entry name" value="Sig_transdc_His_kin_Hpt_dom"/>
</dbReference>
<dbReference type="InterPro" id="IPR036641">
    <property type="entry name" value="HPT_dom_sf"/>
</dbReference>
<dbReference type="Proteomes" id="UP001597508">
    <property type="component" value="Unassembled WGS sequence"/>
</dbReference>
<feature type="domain" description="HPt" evidence="2">
    <location>
        <begin position="16"/>
        <end position="109"/>
    </location>
</feature>
<dbReference type="SUPFAM" id="SSF47226">
    <property type="entry name" value="Histidine-containing phosphotransfer domain, HPT domain"/>
    <property type="match status" value="1"/>
</dbReference>
<dbReference type="EMBL" id="JBHULH010000001">
    <property type="protein sequence ID" value="MFD2566711.1"/>
    <property type="molecule type" value="Genomic_DNA"/>
</dbReference>
<evidence type="ECO:0000256" key="1">
    <source>
        <dbReference type="PROSITE-ProRule" id="PRU00110"/>
    </source>
</evidence>
<dbReference type="RefSeq" id="WP_379665416.1">
    <property type="nucleotide sequence ID" value="NZ_JBHULH010000001.1"/>
</dbReference>
<organism evidence="3 4">
    <name type="scientific">Pseudotenacibaculum haliotis</name>
    <dbReference type="NCBI Taxonomy" id="1862138"/>
    <lineage>
        <taxon>Bacteria</taxon>
        <taxon>Pseudomonadati</taxon>
        <taxon>Bacteroidota</taxon>
        <taxon>Flavobacteriia</taxon>
        <taxon>Flavobacteriales</taxon>
        <taxon>Flavobacteriaceae</taxon>
        <taxon>Pseudotenacibaculum</taxon>
    </lineage>
</organism>
<name>A0ABW5LRF2_9FLAO</name>
<reference evidence="4" key="1">
    <citation type="journal article" date="2019" name="Int. J. Syst. Evol. Microbiol.">
        <title>The Global Catalogue of Microorganisms (GCM) 10K type strain sequencing project: providing services to taxonomists for standard genome sequencing and annotation.</title>
        <authorList>
            <consortium name="The Broad Institute Genomics Platform"/>
            <consortium name="The Broad Institute Genome Sequencing Center for Infectious Disease"/>
            <person name="Wu L."/>
            <person name="Ma J."/>
        </authorList>
    </citation>
    <scope>NUCLEOTIDE SEQUENCE [LARGE SCALE GENOMIC DNA]</scope>
    <source>
        <strain evidence="4">KCTC 52127</strain>
    </source>
</reference>
<keyword evidence="4" id="KW-1185">Reference proteome</keyword>
<comment type="caution">
    <text evidence="3">The sequence shown here is derived from an EMBL/GenBank/DDBJ whole genome shotgun (WGS) entry which is preliminary data.</text>
</comment>
<proteinExistence type="predicted"/>
<accession>A0ABW5LRF2</accession>
<gene>
    <name evidence="3" type="ORF">ACFSRZ_04960</name>
</gene>
<dbReference type="PROSITE" id="PS50894">
    <property type="entry name" value="HPT"/>
    <property type="match status" value="1"/>
</dbReference>
<feature type="modified residue" description="Phosphohistidine" evidence="1">
    <location>
        <position position="55"/>
    </location>
</feature>
<evidence type="ECO:0000313" key="3">
    <source>
        <dbReference type="EMBL" id="MFD2566711.1"/>
    </source>
</evidence>
<sequence length="109" mass="12683">METPNLNYIKGLADGDKAFEAKLIAVLKKELPEELEEYLNNFQKKNFVKTAENVHKLKHKISILGLTKGYEEAALYENDLRDQQEIRRHNSFVQIVKSMSDFLSLLKEE</sequence>
<dbReference type="Gene3D" id="1.20.120.160">
    <property type="entry name" value="HPT domain"/>
    <property type="match status" value="1"/>
</dbReference>
<evidence type="ECO:0000313" key="4">
    <source>
        <dbReference type="Proteomes" id="UP001597508"/>
    </source>
</evidence>
<keyword evidence="1" id="KW-0597">Phosphoprotein</keyword>